<dbReference type="GO" id="GO:0005737">
    <property type="term" value="C:cytoplasm"/>
    <property type="evidence" value="ECO:0007669"/>
    <property type="project" value="TreeGrafter"/>
</dbReference>
<dbReference type="PANTHER" id="PTHR43735">
    <property type="entry name" value="APOPTOSIS-INDUCING FACTOR 1"/>
    <property type="match status" value="1"/>
</dbReference>
<evidence type="ECO:0000259" key="5">
    <source>
        <dbReference type="Pfam" id="PF07992"/>
    </source>
</evidence>
<evidence type="ECO:0000256" key="2">
    <source>
        <dbReference type="ARBA" id="ARBA00022630"/>
    </source>
</evidence>
<dbReference type="GO" id="GO:0004174">
    <property type="term" value="F:electron-transferring-flavoprotein dehydrogenase activity"/>
    <property type="evidence" value="ECO:0007669"/>
    <property type="project" value="TreeGrafter"/>
</dbReference>
<comment type="similarity">
    <text evidence="1">Belongs to the FAD-dependent oxidoreductase family.</text>
</comment>
<dbReference type="Gene3D" id="3.50.50.100">
    <property type="match status" value="1"/>
</dbReference>
<evidence type="ECO:0000313" key="7">
    <source>
        <dbReference type="Proteomes" id="UP000799640"/>
    </source>
</evidence>
<keyword evidence="4" id="KW-0560">Oxidoreductase</keyword>
<dbReference type="Pfam" id="PF07992">
    <property type="entry name" value="Pyr_redox_2"/>
    <property type="match status" value="1"/>
</dbReference>
<gene>
    <name evidence="6" type="ORF">EJ06DRAFT_526676</name>
</gene>
<evidence type="ECO:0000256" key="3">
    <source>
        <dbReference type="ARBA" id="ARBA00022827"/>
    </source>
</evidence>
<evidence type="ECO:0000256" key="1">
    <source>
        <dbReference type="ARBA" id="ARBA00006442"/>
    </source>
</evidence>
<dbReference type="PRINTS" id="PR00469">
    <property type="entry name" value="PNDRDTASEII"/>
</dbReference>
<dbReference type="GO" id="GO:0050660">
    <property type="term" value="F:flavin adenine dinucleotide binding"/>
    <property type="evidence" value="ECO:0007669"/>
    <property type="project" value="TreeGrafter"/>
</dbReference>
<protein>
    <recommendedName>
        <fullName evidence="5">FAD/NAD(P)-binding domain-containing protein</fullName>
    </recommendedName>
</protein>
<dbReference type="EMBL" id="ML996688">
    <property type="protein sequence ID" value="KAF2404590.1"/>
    <property type="molecule type" value="Genomic_DNA"/>
</dbReference>
<accession>A0A6G1I8H3</accession>
<dbReference type="PANTHER" id="PTHR43735:SF3">
    <property type="entry name" value="FERROPTOSIS SUPPRESSOR PROTEIN 1"/>
    <property type="match status" value="1"/>
</dbReference>
<dbReference type="InterPro" id="IPR023753">
    <property type="entry name" value="FAD/NAD-binding_dom"/>
</dbReference>
<reference evidence="6" key="1">
    <citation type="journal article" date="2020" name="Stud. Mycol.">
        <title>101 Dothideomycetes genomes: a test case for predicting lifestyles and emergence of pathogens.</title>
        <authorList>
            <person name="Haridas S."/>
            <person name="Albert R."/>
            <person name="Binder M."/>
            <person name="Bloem J."/>
            <person name="Labutti K."/>
            <person name="Salamov A."/>
            <person name="Andreopoulos B."/>
            <person name="Baker S."/>
            <person name="Barry K."/>
            <person name="Bills G."/>
            <person name="Bluhm B."/>
            <person name="Cannon C."/>
            <person name="Castanera R."/>
            <person name="Culley D."/>
            <person name="Daum C."/>
            <person name="Ezra D."/>
            <person name="Gonzalez J."/>
            <person name="Henrissat B."/>
            <person name="Kuo A."/>
            <person name="Liang C."/>
            <person name="Lipzen A."/>
            <person name="Lutzoni F."/>
            <person name="Magnuson J."/>
            <person name="Mondo S."/>
            <person name="Nolan M."/>
            <person name="Ohm R."/>
            <person name="Pangilinan J."/>
            <person name="Park H.-J."/>
            <person name="Ramirez L."/>
            <person name="Alfaro M."/>
            <person name="Sun H."/>
            <person name="Tritt A."/>
            <person name="Yoshinaga Y."/>
            <person name="Zwiers L.-H."/>
            <person name="Turgeon B."/>
            <person name="Goodwin S."/>
            <person name="Spatafora J."/>
            <person name="Crous P."/>
            <person name="Grigoriev I."/>
        </authorList>
    </citation>
    <scope>NUCLEOTIDE SEQUENCE</scope>
    <source>
        <strain evidence="6">CBS 262.69</strain>
    </source>
</reference>
<keyword evidence="2" id="KW-0285">Flavoprotein</keyword>
<name>A0A6G1I8H3_9PEZI</name>
<dbReference type="SUPFAM" id="SSF51905">
    <property type="entry name" value="FAD/NAD(P)-binding domain"/>
    <property type="match status" value="1"/>
</dbReference>
<feature type="domain" description="FAD/NAD(P)-binding" evidence="5">
    <location>
        <begin position="15"/>
        <end position="343"/>
    </location>
</feature>
<organism evidence="6 7">
    <name type="scientific">Trichodelitschia bisporula</name>
    <dbReference type="NCBI Taxonomy" id="703511"/>
    <lineage>
        <taxon>Eukaryota</taxon>
        <taxon>Fungi</taxon>
        <taxon>Dikarya</taxon>
        <taxon>Ascomycota</taxon>
        <taxon>Pezizomycotina</taxon>
        <taxon>Dothideomycetes</taxon>
        <taxon>Dothideomycetes incertae sedis</taxon>
        <taxon>Phaeotrichales</taxon>
        <taxon>Phaeotrichaceae</taxon>
        <taxon>Trichodelitschia</taxon>
    </lineage>
</organism>
<dbReference type="InterPro" id="IPR036188">
    <property type="entry name" value="FAD/NAD-bd_sf"/>
</dbReference>
<dbReference type="PRINTS" id="PR00368">
    <property type="entry name" value="FADPNR"/>
</dbReference>
<proteinExistence type="inferred from homology"/>
<keyword evidence="7" id="KW-1185">Reference proteome</keyword>
<evidence type="ECO:0000313" key="6">
    <source>
        <dbReference type="EMBL" id="KAF2404590.1"/>
    </source>
</evidence>
<dbReference type="Proteomes" id="UP000799640">
    <property type="component" value="Unassembled WGS sequence"/>
</dbReference>
<keyword evidence="3" id="KW-0274">FAD</keyword>
<evidence type="ECO:0000256" key="4">
    <source>
        <dbReference type="ARBA" id="ARBA00023002"/>
    </source>
</evidence>
<dbReference type="OrthoDB" id="202203at2759"/>
<sequence>MADSTLTSKPGPTKEILVLGGSYAGVGAAQYILNHIVPALSSKGTYHVTLVSTSSHIYHRPTAPRGAVNHSLMPAAKTAIPVIDQFKKYDADKFTFVQGTATSADPTARIATIALADGTSTTYAYHALVIATGVRTPSPILGLQTTHTALEAAQVAFQKALPNVKSIIVGGGGPAAVETAAELGEELNGAAGFLAGKHKAPKVKITVITADSKLLPILRPAIGKAAEGYLNRVGVDVVYNARVEAVTPAAAGKVDPATGNLDSLFAAATVTLSTGETHDADIYIPATGVAPNTEFLPANVLDARGYVDSNPETLRVEKAGPRVYVLGDVGNYTRGGIMEIAAALPVVMTNLKRDLLWDAAGAPEGTAMKGKDRTFSKNSSEMQIVPVGRSKGVGAIFGWRVPSIFVWLIKGRDFMVGMLAGYIDGSMVAKESKWKDEAVV</sequence>
<dbReference type="AlphaFoldDB" id="A0A6G1I8H3"/>